<protein>
    <submittedName>
        <fullName evidence="1">Uncharacterized protein</fullName>
    </submittedName>
</protein>
<evidence type="ECO:0000313" key="1">
    <source>
        <dbReference type="EMBL" id="KDQ55270.1"/>
    </source>
</evidence>
<dbReference type="InParanoid" id="A0A067PN90"/>
<proteinExistence type="predicted"/>
<evidence type="ECO:0000313" key="2">
    <source>
        <dbReference type="Proteomes" id="UP000027265"/>
    </source>
</evidence>
<gene>
    <name evidence="1" type="ORF">JAAARDRAFT_346368</name>
</gene>
<dbReference type="AlphaFoldDB" id="A0A067PN90"/>
<keyword evidence="2" id="KW-1185">Reference proteome</keyword>
<dbReference type="Proteomes" id="UP000027265">
    <property type="component" value="Unassembled WGS sequence"/>
</dbReference>
<dbReference type="EMBL" id="KL197726">
    <property type="protein sequence ID" value="KDQ55270.1"/>
    <property type="molecule type" value="Genomic_DNA"/>
</dbReference>
<sequence>MLDRRLQGSRTPQPTTTTVWAIGLKKSFLIDASMNVNFSAPGTVSCPSQSSQAQLRRYDLHITGGGALVHWDGFGSLLVACSCKGSRAARLRNYHDLDYWIHDGSNSLQSMELNGPDVEPGLVALQSVVLLSQARLTTNIQLSLQCTRVYEVPSS</sequence>
<organism evidence="1 2">
    <name type="scientific">Jaapia argillacea MUCL 33604</name>
    <dbReference type="NCBI Taxonomy" id="933084"/>
    <lineage>
        <taxon>Eukaryota</taxon>
        <taxon>Fungi</taxon>
        <taxon>Dikarya</taxon>
        <taxon>Basidiomycota</taxon>
        <taxon>Agaricomycotina</taxon>
        <taxon>Agaricomycetes</taxon>
        <taxon>Agaricomycetidae</taxon>
        <taxon>Jaapiales</taxon>
        <taxon>Jaapiaceae</taxon>
        <taxon>Jaapia</taxon>
    </lineage>
</organism>
<dbReference type="HOGENOM" id="CLU_1695733_0_0_1"/>
<reference evidence="2" key="1">
    <citation type="journal article" date="2014" name="Proc. Natl. Acad. Sci. U.S.A.">
        <title>Extensive sampling of basidiomycete genomes demonstrates inadequacy of the white-rot/brown-rot paradigm for wood decay fungi.</title>
        <authorList>
            <person name="Riley R."/>
            <person name="Salamov A.A."/>
            <person name="Brown D.W."/>
            <person name="Nagy L.G."/>
            <person name="Floudas D."/>
            <person name="Held B.W."/>
            <person name="Levasseur A."/>
            <person name="Lombard V."/>
            <person name="Morin E."/>
            <person name="Otillar R."/>
            <person name="Lindquist E.A."/>
            <person name="Sun H."/>
            <person name="LaButti K.M."/>
            <person name="Schmutz J."/>
            <person name="Jabbour D."/>
            <person name="Luo H."/>
            <person name="Baker S.E."/>
            <person name="Pisabarro A.G."/>
            <person name="Walton J.D."/>
            <person name="Blanchette R.A."/>
            <person name="Henrissat B."/>
            <person name="Martin F."/>
            <person name="Cullen D."/>
            <person name="Hibbett D.S."/>
            <person name="Grigoriev I.V."/>
        </authorList>
    </citation>
    <scope>NUCLEOTIDE SEQUENCE [LARGE SCALE GENOMIC DNA]</scope>
    <source>
        <strain evidence="2">MUCL 33604</strain>
    </source>
</reference>
<accession>A0A067PN90</accession>
<name>A0A067PN90_9AGAM</name>